<dbReference type="SMART" id="SM00320">
    <property type="entry name" value="WD40"/>
    <property type="match status" value="4"/>
</dbReference>
<keyword evidence="2" id="KW-0677">Repeat</keyword>
<dbReference type="PANTHER" id="PTHR22839">
    <property type="entry name" value="THO COMPLEX SUBUNIT 3 THO3"/>
    <property type="match status" value="1"/>
</dbReference>
<keyword evidence="7" id="KW-1185">Reference proteome</keyword>
<evidence type="ECO:0000313" key="7">
    <source>
        <dbReference type="Proteomes" id="UP000317494"/>
    </source>
</evidence>
<keyword evidence="1 4" id="KW-0853">WD repeat</keyword>
<feature type="repeat" description="WD" evidence="4">
    <location>
        <begin position="70"/>
        <end position="112"/>
    </location>
</feature>
<dbReference type="GO" id="GO:0000445">
    <property type="term" value="C:THO complex part of transcription export complex"/>
    <property type="evidence" value="ECO:0007669"/>
    <property type="project" value="TreeGrafter"/>
</dbReference>
<dbReference type="EMBL" id="QEAM01000016">
    <property type="protein sequence ID" value="TPX50548.1"/>
    <property type="molecule type" value="Genomic_DNA"/>
</dbReference>
<dbReference type="InterPro" id="IPR001680">
    <property type="entry name" value="WD40_rpt"/>
</dbReference>
<dbReference type="EMBL" id="QEAN01000014">
    <property type="protein sequence ID" value="TPX53604.1"/>
    <property type="molecule type" value="Genomic_DNA"/>
</dbReference>
<dbReference type="STRING" id="286115.A0A507DI26"/>
<dbReference type="GO" id="GO:0006406">
    <property type="term" value="P:mRNA export from nucleus"/>
    <property type="evidence" value="ECO:0007669"/>
    <property type="project" value="InterPro"/>
</dbReference>
<evidence type="ECO:0000256" key="3">
    <source>
        <dbReference type="ARBA" id="ARBA00046343"/>
    </source>
</evidence>
<evidence type="ECO:0000313" key="6">
    <source>
        <dbReference type="EMBL" id="TPX53604.1"/>
    </source>
</evidence>
<dbReference type="InterPro" id="IPR020472">
    <property type="entry name" value="WD40_PAC1"/>
</dbReference>
<name>A0A507DI26_9FUNG</name>
<dbReference type="InterPro" id="IPR015943">
    <property type="entry name" value="WD40/YVTN_repeat-like_dom_sf"/>
</dbReference>
<dbReference type="InterPro" id="IPR019775">
    <property type="entry name" value="WD40_repeat_CS"/>
</dbReference>
<dbReference type="Gene3D" id="2.130.10.10">
    <property type="entry name" value="YVTN repeat-like/Quinoprotein amine dehydrogenase"/>
    <property type="match status" value="2"/>
</dbReference>
<dbReference type="PROSITE" id="PS00678">
    <property type="entry name" value="WD_REPEATS_1"/>
    <property type="match status" value="1"/>
</dbReference>
<accession>A0A507DI26</accession>
<dbReference type="PANTHER" id="PTHR22839:SF0">
    <property type="entry name" value="THO COMPLEX SUBUNIT 3"/>
    <property type="match status" value="1"/>
</dbReference>
<evidence type="ECO:0000256" key="4">
    <source>
        <dbReference type="PROSITE-ProRule" id="PRU00221"/>
    </source>
</evidence>
<dbReference type="SUPFAM" id="SSF50978">
    <property type="entry name" value="WD40 repeat-like"/>
    <property type="match status" value="1"/>
</dbReference>
<dbReference type="OrthoDB" id="340259at2759"/>
<dbReference type="InterPro" id="IPR040132">
    <property type="entry name" value="Tex1/THOC3"/>
</dbReference>
<dbReference type="InterPro" id="IPR036322">
    <property type="entry name" value="WD40_repeat_dom_sf"/>
</dbReference>
<dbReference type="Proteomes" id="UP000320475">
    <property type="component" value="Unassembled WGS sequence"/>
</dbReference>
<evidence type="ECO:0000313" key="5">
    <source>
        <dbReference type="EMBL" id="TPX50548.1"/>
    </source>
</evidence>
<dbReference type="PROSITE" id="PS50082">
    <property type="entry name" value="WD_REPEATS_2"/>
    <property type="match status" value="3"/>
</dbReference>
<dbReference type="VEuPathDB" id="FungiDB:SeMB42_g00668"/>
<gene>
    <name evidence="5" type="ORF">SeLEV6574_g00827</name>
    <name evidence="6" type="ORF">SeMB42_g00668</name>
</gene>
<proteinExistence type="inferred from homology"/>
<dbReference type="AlphaFoldDB" id="A0A507DI26"/>
<dbReference type="Proteomes" id="UP000317494">
    <property type="component" value="Unassembled WGS sequence"/>
</dbReference>
<sequence length="329" mass="36020">MDPVAEHWAKRVKKAVDGKTHMKSYGVKRKIRTLGWNADGRRLASGSTDGYVRIYSTTAIDLGADAGSELRGHSGDVDQIAWHPTHTDLLASTGNDKTVRLWDLRKPSAAQMVETKAANINMSWHPAGLTVGVGDHNDVITFIDIRGRSDADSVARIANKLERPEAGETNEFAWNYAGNLLYIAKGADLRGNVEILHYPTLDKSETIDAHTASCYCIDFDPKGRYWATGSADSLIALWDIEESICIRTFARGDEAVQSIGFSHDGELLAAASPERPIYIMHVETGQYVGHVDTFGGSTNTVAWHPTKHWLAYAAVKADGAIHLLQIPNV</sequence>
<feature type="repeat" description="WD" evidence="4">
    <location>
        <begin position="24"/>
        <end position="56"/>
    </location>
</feature>
<reference evidence="7 8" key="1">
    <citation type="journal article" date="2019" name="Sci. Rep.">
        <title>Comparative genomics of chytrid fungi reveal insights into the obligate biotrophic and pathogenic lifestyle of Synchytrium endobioticum.</title>
        <authorList>
            <person name="van de Vossenberg B.T.L.H."/>
            <person name="Warris S."/>
            <person name="Nguyen H.D.T."/>
            <person name="van Gent-Pelzer M.P.E."/>
            <person name="Joly D.L."/>
            <person name="van de Geest H.C."/>
            <person name="Bonants P.J.M."/>
            <person name="Smith D.S."/>
            <person name="Levesque C.A."/>
            <person name="van der Lee T.A.J."/>
        </authorList>
    </citation>
    <scope>NUCLEOTIDE SEQUENCE [LARGE SCALE GENOMIC DNA]</scope>
    <source>
        <strain evidence="5 8">LEV6574</strain>
        <strain evidence="6 7">MB42</strain>
    </source>
</reference>
<protein>
    <submittedName>
        <fullName evidence="5">Uncharacterized protein</fullName>
    </submittedName>
</protein>
<evidence type="ECO:0000313" key="8">
    <source>
        <dbReference type="Proteomes" id="UP000320475"/>
    </source>
</evidence>
<comment type="caution">
    <text evidence="5">The sequence shown here is derived from an EMBL/GenBank/DDBJ whole genome shotgun (WGS) entry which is preliminary data.</text>
</comment>
<evidence type="ECO:0000256" key="2">
    <source>
        <dbReference type="ARBA" id="ARBA00022737"/>
    </source>
</evidence>
<dbReference type="PRINTS" id="PR00320">
    <property type="entry name" value="GPROTEINBRPT"/>
</dbReference>
<dbReference type="Pfam" id="PF25174">
    <property type="entry name" value="Beta-prop_THOC3"/>
    <property type="match status" value="1"/>
</dbReference>
<organism evidence="5 8">
    <name type="scientific">Synchytrium endobioticum</name>
    <dbReference type="NCBI Taxonomy" id="286115"/>
    <lineage>
        <taxon>Eukaryota</taxon>
        <taxon>Fungi</taxon>
        <taxon>Fungi incertae sedis</taxon>
        <taxon>Chytridiomycota</taxon>
        <taxon>Chytridiomycota incertae sedis</taxon>
        <taxon>Chytridiomycetes</taxon>
        <taxon>Synchytriales</taxon>
        <taxon>Synchytriaceae</taxon>
        <taxon>Synchytrium</taxon>
    </lineage>
</organism>
<dbReference type="PROSITE" id="PS50294">
    <property type="entry name" value="WD_REPEATS_REGION"/>
    <property type="match status" value="2"/>
</dbReference>
<evidence type="ECO:0000256" key="1">
    <source>
        <dbReference type="ARBA" id="ARBA00022574"/>
    </source>
</evidence>
<feature type="repeat" description="WD" evidence="4">
    <location>
        <begin position="207"/>
        <end position="248"/>
    </location>
</feature>
<comment type="similarity">
    <text evidence="3">Belongs to the THOC3 family.</text>
</comment>